<keyword evidence="7 9" id="KW-0413">Isomerase</keyword>
<dbReference type="SUPFAM" id="SSF54534">
    <property type="entry name" value="FKBP-like"/>
    <property type="match status" value="1"/>
</dbReference>
<gene>
    <name evidence="11" type="ORF">SVA_3890</name>
</gene>
<evidence type="ECO:0000256" key="5">
    <source>
        <dbReference type="ARBA" id="ARBA00023110"/>
    </source>
</evidence>
<comment type="function">
    <text evidence="8">Also involved in hydrogenase metallocenter assembly, probably by participating in the nickel insertion step. This function in hydrogenase biosynthesis requires chaperone activity and the presence of the metal-binding domain, but not PPIase activity.</text>
</comment>
<evidence type="ECO:0000256" key="6">
    <source>
        <dbReference type="ARBA" id="ARBA00023186"/>
    </source>
</evidence>
<evidence type="ECO:0000313" key="11">
    <source>
        <dbReference type="EMBL" id="BAU50424.1"/>
    </source>
</evidence>
<accession>A0A1B4VC30</accession>
<dbReference type="InterPro" id="IPR001179">
    <property type="entry name" value="PPIase_FKBP_dom"/>
</dbReference>
<dbReference type="KEGG" id="sva:SVA_3890"/>
<evidence type="ECO:0000313" key="12">
    <source>
        <dbReference type="Proteomes" id="UP000218899"/>
    </source>
</evidence>
<dbReference type="Proteomes" id="UP000218899">
    <property type="component" value="Chromosome"/>
</dbReference>
<evidence type="ECO:0000256" key="4">
    <source>
        <dbReference type="ARBA" id="ARBA00022490"/>
    </source>
</evidence>
<keyword evidence="4" id="KW-0963">Cytoplasm</keyword>
<dbReference type="OrthoDB" id="9808891at2"/>
<protein>
    <recommendedName>
        <fullName evidence="9">peptidylprolyl isomerase</fullName>
        <ecNumber evidence="9">5.2.1.8</ecNumber>
    </recommendedName>
</protein>
<dbReference type="PANTHER" id="PTHR47861:SF3">
    <property type="entry name" value="FKBP-TYPE PEPTIDYL-PROLYL CIS-TRANS ISOMERASE SLYD"/>
    <property type="match status" value="1"/>
</dbReference>
<dbReference type="GO" id="GO:0003755">
    <property type="term" value="F:peptidyl-prolyl cis-trans isomerase activity"/>
    <property type="evidence" value="ECO:0007669"/>
    <property type="project" value="UniProtKB-KW"/>
</dbReference>
<feature type="domain" description="PPIase FKBP-type" evidence="10">
    <location>
        <begin position="8"/>
        <end position="87"/>
    </location>
</feature>
<keyword evidence="12" id="KW-1185">Reference proteome</keyword>
<evidence type="ECO:0000259" key="10">
    <source>
        <dbReference type="PROSITE" id="PS50059"/>
    </source>
</evidence>
<keyword evidence="6" id="KW-0143">Chaperone</keyword>
<reference evidence="11 12" key="1">
    <citation type="submission" date="2015-08" db="EMBL/GenBank/DDBJ databases">
        <title>Complete genome sequence of Sulfurifustis variabilis.</title>
        <authorList>
            <person name="Miura A."/>
            <person name="Kojima H."/>
            <person name="Fukui M."/>
        </authorList>
    </citation>
    <scope>NUCLEOTIDE SEQUENCE [LARGE SCALE GENOMIC DNA]</scope>
    <source>
        <strain evidence="12">skN76</strain>
    </source>
</reference>
<evidence type="ECO:0000256" key="8">
    <source>
        <dbReference type="ARBA" id="ARBA00037071"/>
    </source>
</evidence>
<name>A0A1B4VC30_9GAMM</name>
<comment type="catalytic activity">
    <reaction evidence="1 9">
        <text>[protein]-peptidylproline (omega=180) = [protein]-peptidylproline (omega=0)</text>
        <dbReference type="Rhea" id="RHEA:16237"/>
        <dbReference type="Rhea" id="RHEA-COMP:10747"/>
        <dbReference type="Rhea" id="RHEA-COMP:10748"/>
        <dbReference type="ChEBI" id="CHEBI:83833"/>
        <dbReference type="ChEBI" id="CHEBI:83834"/>
        <dbReference type="EC" id="5.2.1.8"/>
    </reaction>
</comment>
<dbReference type="PROSITE" id="PS50059">
    <property type="entry name" value="FKBP_PPIASE"/>
    <property type="match status" value="1"/>
</dbReference>
<dbReference type="Gene3D" id="3.10.50.40">
    <property type="match status" value="1"/>
</dbReference>
<evidence type="ECO:0000256" key="1">
    <source>
        <dbReference type="ARBA" id="ARBA00000971"/>
    </source>
</evidence>
<dbReference type="PANTHER" id="PTHR47861">
    <property type="entry name" value="FKBP-TYPE PEPTIDYL-PROLYL CIS-TRANS ISOMERASE SLYD"/>
    <property type="match status" value="1"/>
</dbReference>
<dbReference type="GO" id="GO:0005737">
    <property type="term" value="C:cytoplasm"/>
    <property type="evidence" value="ECO:0007669"/>
    <property type="project" value="UniProtKB-SubCell"/>
</dbReference>
<keyword evidence="5 9" id="KW-0697">Rotamase</keyword>
<dbReference type="AlphaFoldDB" id="A0A1B4VC30"/>
<proteinExistence type="inferred from homology"/>
<sequence length="161" mass="17556">MNAVVEKHKVVSITYRIRDQGGEIVEINDLPVEYVHGGASDLFPKIEQALEGREVGDSVTVRLAPEEAFGGHDPKQTFTDDIENAPPELRQVGAQFEAQNAKGETINLVVTDVGDGRITVDANHPLAGKTIAFEVTVREIRDATEEERVSGRPAQGRSLLQ</sequence>
<dbReference type="RefSeq" id="WP_096462730.1">
    <property type="nucleotide sequence ID" value="NZ_AP014936.1"/>
</dbReference>
<evidence type="ECO:0000256" key="2">
    <source>
        <dbReference type="ARBA" id="ARBA00004496"/>
    </source>
</evidence>
<dbReference type="GO" id="GO:0042026">
    <property type="term" value="P:protein refolding"/>
    <property type="evidence" value="ECO:0007669"/>
    <property type="project" value="UniProtKB-ARBA"/>
</dbReference>
<dbReference type="EC" id="5.2.1.8" evidence="9"/>
<evidence type="ECO:0000256" key="7">
    <source>
        <dbReference type="ARBA" id="ARBA00023235"/>
    </source>
</evidence>
<evidence type="ECO:0000256" key="9">
    <source>
        <dbReference type="PROSITE-ProRule" id="PRU00277"/>
    </source>
</evidence>
<comment type="subcellular location">
    <subcellularLocation>
        <location evidence="2">Cytoplasm</location>
    </subcellularLocation>
</comment>
<evidence type="ECO:0000256" key="3">
    <source>
        <dbReference type="ARBA" id="ARBA00006577"/>
    </source>
</evidence>
<dbReference type="EMBL" id="AP014936">
    <property type="protein sequence ID" value="BAU50424.1"/>
    <property type="molecule type" value="Genomic_DNA"/>
</dbReference>
<dbReference type="InterPro" id="IPR046357">
    <property type="entry name" value="PPIase_dom_sf"/>
</dbReference>
<organism evidence="11 12">
    <name type="scientific">Sulfurifustis variabilis</name>
    <dbReference type="NCBI Taxonomy" id="1675686"/>
    <lineage>
        <taxon>Bacteria</taxon>
        <taxon>Pseudomonadati</taxon>
        <taxon>Pseudomonadota</taxon>
        <taxon>Gammaproteobacteria</taxon>
        <taxon>Acidiferrobacterales</taxon>
        <taxon>Acidiferrobacteraceae</taxon>
        <taxon>Sulfurifustis</taxon>
    </lineage>
</organism>
<comment type="similarity">
    <text evidence="3">Belongs to the FKBP-type PPIase family.</text>
</comment>